<dbReference type="Gene3D" id="1.10.260.40">
    <property type="entry name" value="lambda repressor-like DNA-binding domains"/>
    <property type="match status" value="1"/>
</dbReference>
<sequence length="1231" mass="135855">MIPLTPRSTPRSRASAPVPGHIGVRLRRLRLASDLSQLELASRMGFPGQIVTEVERGEQAPTERYLEKFVAAVGLPPQQIVVLWEEFRRTPSTAAGATVPGTVRDRGDCPYRGLYAFREQDAPLYHGRSSVVRRLVRTIGHASLAGVVGASGSGKSSLVHAGLIPALRRQEHWAVAVFRPGSHPYAALAGALVELAHPEATVEQNAAAAASMAERMRTSGISSSIEQIVRRLDRPLLVFADQFEELFTHCRDRQDIEQFLDHLADFAQEHPGGTSRAKAVLTLRGDFYGRAIAHRRFSDVLQDHVINLPPMNRAELRSAIVEPARARQLDLEDGLVDRILDDVGSEPGNLPLLEFALTLLWDRQSSGKLTHTAYEAVGEVVGAIATRAEEMYSTLSPQQQDTARQLLTRLVRVAPIGEEGEDARRRTPVAELAGLARVDEVIAALTDARLLVTDSDERGRPTVEVSHEAVIRSWGRLRTWLDGDRQFLLWQQRTRRRYEDWRAGPDDASTALHGRLLAEAEGWLQSQGSDAVADDLQEFIRHSADIHRTEQHEQALAQVERLLTVKTDELMAVVTQLARHRSVVDERVRQILRGEVAVRTGAADGLAQEDIWRLRLFLAGADPVEAAWIGRHLRGIAPGELAVARQVLSPIGAELQGQLWGTLLDTEAVGTAARLHAAVLLADTATAPDDDRWSGVAQRLAAELLEQDQLHLPAWLAALGPVVEYLLEPLTATAVDTSVRETVRETAVSVLQEVAADRGDLLARLASGGPDHAYAEVVRRLAQSPIPAVHEAAQTELRSTLQLPSPPAVTETERVELGRRRVAAACTLLRFSRTDGILERMVTAPDPEFATQFAHQAAQREVPADTLAGLLAEAPDAQARYYLMMALGQYRPEAFSTTAQFDRTERLILDLHRGDPSASVHSAARWLDRRWNHRIDSTEHTAPYDPTGLRTWFTCATPLGSRLTFSVFRPGTLLIGSPEDERERSSYEGPRRRTTLTRSFAVCNAQVTRGEFEGFMDQTGRQGLPDISEWSDKPSEPVVAPTWYEAADFGAWLTTQVIPGSAPVEFGADIDDHPVAQPEWAGFRLPTEAEWEYACRAGTTTAYSFGSDRQLIDAYAWTAANSGLKTHEAGILRPNPAGLFDIHGQCWEWCSDWYALYGSEAEWDPRGPEVGDRRVLRGGCWNLGARYARSACRNAHIPSNRNYYITFRLALTVPEPDPAWAGGLNPLPWSG</sequence>
<dbReference type="InterPro" id="IPR016187">
    <property type="entry name" value="CTDL_fold"/>
</dbReference>
<dbReference type="Proteomes" id="UP001500151">
    <property type="component" value="Unassembled WGS sequence"/>
</dbReference>
<dbReference type="SUPFAM" id="SSF52540">
    <property type="entry name" value="P-loop containing nucleoside triphosphate hydrolases"/>
    <property type="match status" value="1"/>
</dbReference>
<keyword evidence="3" id="KW-1185">Reference proteome</keyword>
<dbReference type="Pfam" id="PF20703">
    <property type="entry name" value="nSTAND1"/>
    <property type="match status" value="1"/>
</dbReference>
<gene>
    <name evidence="2" type="ORF">GCM10010307_79530</name>
</gene>
<protein>
    <recommendedName>
        <fullName evidence="1">HTH cro/C1-type domain-containing protein</fullName>
    </recommendedName>
</protein>
<evidence type="ECO:0000259" key="1">
    <source>
        <dbReference type="PROSITE" id="PS50943"/>
    </source>
</evidence>
<evidence type="ECO:0000313" key="3">
    <source>
        <dbReference type="Proteomes" id="UP001500151"/>
    </source>
</evidence>
<dbReference type="InterPro" id="IPR042095">
    <property type="entry name" value="SUMF_sf"/>
</dbReference>
<comment type="caution">
    <text evidence="2">The sequence shown here is derived from an EMBL/GenBank/DDBJ whole genome shotgun (WGS) entry which is preliminary data.</text>
</comment>
<dbReference type="Pfam" id="PF13560">
    <property type="entry name" value="HTH_31"/>
    <property type="match status" value="1"/>
</dbReference>
<feature type="domain" description="HTH cro/C1-type" evidence="1">
    <location>
        <begin position="26"/>
        <end position="80"/>
    </location>
</feature>
<dbReference type="InterPro" id="IPR010982">
    <property type="entry name" value="Lambda_DNA-bd_dom_sf"/>
</dbReference>
<dbReference type="InterPro" id="IPR005532">
    <property type="entry name" value="SUMF_dom"/>
</dbReference>
<dbReference type="PANTHER" id="PTHR23150:SF19">
    <property type="entry name" value="FORMYLGLYCINE-GENERATING ENZYME"/>
    <property type="match status" value="1"/>
</dbReference>
<dbReference type="InterPro" id="IPR027417">
    <property type="entry name" value="P-loop_NTPase"/>
</dbReference>
<dbReference type="PANTHER" id="PTHR23150">
    <property type="entry name" value="SULFATASE MODIFYING FACTOR 1, 2"/>
    <property type="match status" value="1"/>
</dbReference>
<evidence type="ECO:0000313" key="2">
    <source>
        <dbReference type="EMBL" id="GAA2661341.1"/>
    </source>
</evidence>
<proteinExistence type="predicted"/>
<dbReference type="SUPFAM" id="SSF47413">
    <property type="entry name" value="lambda repressor-like DNA-binding domains"/>
    <property type="match status" value="1"/>
</dbReference>
<name>A0ABN3RUT0_9ACTN</name>
<dbReference type="Gene3D" id="3.90.1580.10">
    <property type="entry name" value="paralog of FGE (formylglycine-generating enzyme)"/>
    <property type="match status" value="1"/>
</dbReference>
<dbReference type="PROSITE" id="PS50943">
    <property type="entry name" value="HTH_CROC1"/>
    <property type="match status" value="1"/>
</dbReference>
<dbReference type="EMBL" id="BAAASJ010000120">
    <property type="protein sequence ID" value="GAA2661341.1"/>
    <property type="molecule type" value="Genomic_DNA"/>
</dbReference>
<dbReference type="SMART" id="SM00530">
    <property type="entry name" value="HTH_XRE"/>
    <property type="match status" value="1"/>
</dbReference>
<accession>A0ABN3RUT0</accession>
<dbReference type="InterPro" id="IPR001387">
    <property type="entry name" value="Cro/C1-type_HTH"/>
</dbReference>
<dbReference type="InterPro" id="IPR051043">
    <property type="entry name" value="Sulfatase_Mod_Factor_Kinase"/>
</dbReference>
<organism evidence="2 3">
    <name type="scientific">Streptomyces vastus</name>
    <dbReference type="NCBI Taxonomy" id="285451"/>
    <lineage>
        <taxon>Bacteria</taxon>
        <taxon>Bacillati</taxon>
        <taxon>Actinomycetota</taxon>
        <taxon>Actinomycetes</taxon>
        <taxon>Kitasatosporales</taxon>
        <taxon>Streptomycetaceae</taxon>
        <taxon>Streptomyces</taxon>
    </lineage>
</organism>
<dbReference type="SUPFAM" id="SSF56436">
    <property type="entry name" value="C-type lectin-like"/>
    <property type="match status" value="1"/>
</dbReference>
<dbReference type="Pfam" id="PF03781">
    <property type="entry name" value="FGE-sulfatase"/>
    <property type="match status" value="1"/>
</dbReference>
<reference evidence="2 3" key="1">
    <citation type="journal article" date="2019" name="Int. J. Syst. Evol. Microbiol.">
        <title>The Global Catalogue of Microorganisms (GCM) 10K type strain sequencing project: providing services to taxonomists for standard genome sequencing and annotation.</title>
        <authorList>
            <consortium name="The Broad Institute Genomics Platform"/>
            <consortium name="The Broad Institute Genome Sequencing Center for Infectious Disease"/>
            <person name="Wu L."/>
            <person name="Ma J."/>
        </authorList>
    </citation>
    <scope>NUCLEOTIDE SEQUENCE [LARGE SCALE GENOMIC DNA]</scope>
    <source>
        <strain evidence="2 3">JCM 4524</strain>
    </source>
</reference>
<dbReference type="CDD" id="cd00093">
    <property type="entry name" value="HTH_XRE"/>
    <property type="match status" value="1"/>
</dbReference>
<dbReference type="InterPro" id="IPR049052">
    <property type="entry name" value="nSTAND1"/>
</dbReference>